<organism evidence="2 3">
    <name type="scientific">Trabulsiella guamensis ATCC 49490</name>
    <dbReference type="NCBI Taxonomy" id="1005994"/>
    <lineage>
        <taxon>Bacteria</taxon>
        <taxon>Pseudomonadati</taxon>
        <taxon>Pseudomonadota</taxon>
        <taxon>Gammaproteobacteria</taxon>
        <taxon>Enterobacterales</taxon>
        <taxon>Enterobacteriaceae</taxon>
        <taxon>Trabulsiella</taxon>
    </lineage>
</organism>
<evidence type="ECO:0000313" key="3">
    <source>
        <dbReference type="Proteomes" id="UP000028630"/>
    </source>
</evidence>
<dbReference type="EMBL" id="JMTB01000062">
    <property type="protein sequence ID" value="KFC07487.1"/>
    <property type="molecule type" value="Genomic_DNA"/>
</dbReference>
<evidence type="ECO:0000256" key="1">
    <source>
        <dbReference type="SAM" id="Phobius"/>
    </source>
</evidence>
<dbReference type="Proteomes" id="UP000028630">
    <property type="component" value="Unassembled WGS sequence"/>
</dbReference>
<dbReference type="RefSeq" id="WP_038155978.1">
    <property type="nucleotide sequence ID" value="NZ_JMTB01000062.1"/>
</dbReference>
<sequence>MKNKFPVMLLCLFMIGAIYNFWTLRPVSILYVYSDGYGIVNLVVDHMPLTDRGKIGWYLAHREYIQSTYPLFPEIRHRYYVTNVGEGFTNQENSPHEDLRCFPAIDSKKNCVIKDYFLIVDENVNENTRFYVSDGEVEYQMMSEHKLEFIPRPEALQE</sequence>
<comment type="caution">
    <text evidence="2">The sequence shown here is derived from an EMBL/GenBank/DDBJ whole genome shotgun (WGS) entry which is preliminary data.</text>
</comment>
<evidence type="ECO:0008006" key="4">
    <source>
        <dbReference type="Google" id="ProtNLM"/>
    </source>
</evidence>
<dbReference type="OrthoDB" id="6519293at2"/>
<dbReference type="InterPro" id="IPR010351">
    <property type="entry name" value="DUF943"/>
</dbReference>
<keyword evidence="1" id="KW-0472">Membrane</keyword>
<proteinExistence type="predicted"/>
<accession>A0A085AB92</accession>
<dbReference type="AlphaFoldDB" id="A0A085AB92"/>
<reference evidence="3" key="1">
    <citation type="submission" date="2014-05" db="EMBL/GenBank/DDBJ databases">
        <title>ATOL: Assembling a taxonomically balanced genome-scale reconstruction of the evolutionary history of the Enterobacteriaceae.</title>
        <authorList>
            <person name="Plunkett G. III"/>
            <person name="Neeno-Eckwall E.C."/>
            <person name="Glasner J.D."/>
            <person name="Perna N.T."/>
        </authorList>
    </citation>
    <scope>NUCLEOTIDE SEQUENCE [LARGE SCALE GENOMIC DNA]</scope>
    <source>
        <strain evidence="3">ATCC 49490</strain>
    </source>
</reference>
<keyword evidence="1" id="KW-1133">Transmembrane helix</keyword>
<keyword evidence="1" id="KW-0812">Transmembrane</keyword>
<feature type="transmembrane region" description="Helical" evidence="1">
    <location>
        <begin position="7"/>
        <end position="24"/>
    </location>
</feature>
<keyword evidence="3" id="KW-1185">Reference proteome</keyword>
<protein>
    <recommendedName>
        <fullName evidence="4">DUF943 family protein</fullName>
    </recommendedName>
</protein>
<name>A0A085AB92_9ENTR</name>
<evidence type="ECO:0000313" key="2">
    <source>
        <dbReference type="EMBL" id="KFC07487.1"/>
    </source>
</evidence>
<dbReference type="Pfam" id="PF06092">
    <property type="entry name" value="DUF943"/>
    <property type="match status" value="1"/>
</dbReference>
<gene>
    <name evidence="2" type="ORF">GTGU_01871</name>
</gene>
<dbReference type="eggNOG" id="ENOG5032WEU">
    <property type="taxonomic scope" value="Bacteria"/>
</dbReference>